<dbReference type="Proteomes" id="UP001219525">
    <property type="component" value="Unassembled WGS sequence"/>
</dbReference>
<protein>
    <submittedName>
        <fullName evidence="2">Uncharacterized protein</fullName>
    </submittedName>
</protein>
<proteinExistence type="predicted"/>
<dbReference type="EMBL" id="JARJCW010000021">
    <property type="protein sequence ID" value="KAJ7213374.1"/>
    <property type="molecule type" value="Genomic_DNA"/>
</dbReference>
<name>A0AAD6VHV3_9AGAR</name>
<accession>A0AAD6VHV3</accession>
<evidence type="ECO:0000313" key="3">
    <source>
        <dbReference type="Proteomes" id="UP001219525"/>
    </source>
</evidence>
<dbReference type="AlphaFoldDB" id="A0AAD6VHV3"/>
<gene>
    <name evidence="2" type="ORF">GGX14DRAFT_445031</name>
</gene>
<evidence type="ECO:0000313" key="2">
    <source>
        <dbReference type="EMBL" id="KAJ7213374.1"/>
    </source>
</evidence>
<reference evidence="2" key="1">
    <citation type="submission" date="2023-03" db="EMBL/GenBank/DDBJ databases">
        <title>Massive genome expansion in bonnet fungi (Mycena s.s.) driven by repeated elements and novel gene families across ecological guilds.</title>
        <authorList>
            <consortium name="Lawrence Berkeley National Laboratory"/>
            <person name="Harder C.B."/>
            <person name="Miyauchi S."/>
            <person name="Viragh M."/>
            <person name="Kuo A."/>
            <person name="Thoen E."/>
            <person name="Andreopoulos B."/>
            <person name="Lu D."/>
            <person name="Skrede I."/>
            <person name="Drula E."/>
            <person name="Henrissat B."/>
            <person name="Morin E."/>
            <person name="Kohler A."/>
            <person name="Barry K."/>
            <person name="LaButti K."/>
            <person name="Morin E."/>
            <person name="Salamov A."/>
            <person name="Lipzen A."/>
            <person name="Mereny Z."/>
            <person name="Hegedus B."/>
            <person name="Baldrian P."/>
            <person name="Stursova M."/>
            <person name="Weitz H."/>
            <person name="Taylor A."/>
            <person name="Grigoriev I.V."/>
            <person name="Nagy L.G."/>
            <person name="Martin F."/>
            <person name="Kauserud H."/>
        </authorList>
    </citation>
    <scope>NUCLEOTIDE SEQUENCE</scope>
    <source>
        <strain evidence="2">9144</strain>
    </source>
</reference>
<feature type="region of interest" description="Disordered" evidence="1">
    <location>
        <begin position="258"/>
        <end position="283"/>
    </location>
</feature>
<sequence length="295" mass="34219">MRLSCSAGDPWLPPTVDDIQPQMDRVYGQGKYVVNARDVWTHLLHYRCHDWRRMFLDFAMRAFKKQIEAAEEEVIENAQKKEAQLSQGLDDIQMPDEENDAFDLTTPEGIAEYVAYQLDGTGDGHTKHFHWKDFNAEEPGLFGTYLLLYTFAAHLSFLDTLPVDLARSEERPYTAVLMAIQAVEYMLLRWTTGAYVPPSREQKEQFSADNWGDYTESVGPKKQRILRRATKFLKTLQEWTDEDWEGFLEEAAAYKEKGRRNRRISSRASSRASSQAPDEDDVIEEAEEQFVICRR</sequence>
<organism evidence="2 3">
    <name type="scientific">Mycena pura</name>
    <dbReference type="NCBI Taxonomy" id="153505"/>
    <lineage>
        <taxon>Eukaryota</taxon>
        <taxon>Fungi</taxon>
        <taxon>Dikarya</taxon>
        <taxon>Basidiomycota</taxon>
        <taxon>Agaricomycotina</taxon>
        <taxon>Agaricomycetes</taxon>
        <taxon>Agaricomycetidae</taxon>
        <taxon>Agaricales</taxon>
        <taxon>Marasmiineae</taxon>
        <taxon>Mycenaceae</taxon>
        <taxon>Mycena</taxon>
    </lineage>
</organism>
<comment type="caution">
    <text evidence="2">The sequence shown here is derived from an EMBL/GenBank/DDBJ whole genome shotgun (WGS) entry which is preliminary data.</text>
</comment>
<keyword evidence="3" id="KW-1185">Reference proteome</keyword>
<evidence type="ECO:0000256" key="1">
    <source>
        <dbReference type="SAM" id="MobiDB-lite"/>
    </source>
</evidence>